<dbReference type="AlphaFoldDB" id="A0A7H8NKD4"/>
<dbReference type="EMBL" id="CP054929">
    <property type="protein sequence ID" value="QKW54953.1"/>
    <property type="molecule type" value="Genomic_DNA"/>
</dbReference>
<accession>A0A7H8NKD4</accession>
<evidence type="ECO:0000313" key="2">
    <source>
        <dbReference type="Proteomes" id="UP000509303"/>
    </source>
</evidence>
<dbReference type="SUPFAM" id="SSF52540">
    <property type="entry name" value="P-loop containing nucleoside triphosphate hydrolases"/>
    <property type="match status" value="1"/>
</dbReference>
<gene>
    <name evidence="1" type="ORF">HUT08_32915</name>
</gene>
<proteinExistence type="predicted"/>
<reference evidence="1 2" key="1">
    <citation type="submission" date="2020-06" db="EMBL/GenBank/DDBJ databases">
        <title>Genome mining for natural products.</title>
        <authorList>
            <person name="Zhang B."/>
            <person name="Shi J."/>
            <person name="Ge H."/>
        </authorList>
    </citation>
    <scope>NUCLEOTIDE SEQUENCE [LARGE SCALE GENOMIC DNA]</scope>
    <source>
        <strain evidence="1 2">NA00687</strain>
    </source>
</reference>
<name>A0A7H8NKD4_9ACTN</name>
<organism evidence="1 2">
    <name type="scientific">Streptomyces buecherae</name>
    <dbReference type="NCBI Taxonomy" id="2763006"/>
    <lineage>
        <taxon>Bacteria</taxon>
        <taxon>Bacillati</taxon>
        <taxon>Actinomycetota</taxon>
        <taxon>Actinomycetes</taxon>
        <taxon>Kitasatosporales</taxon>
        <taxon>Streptomycetaceae</taxon>
        <taxon>Streptomyces</taxon>
    </lineage>
</organism>
<evidence type="ECO:0000313" key="1">
    <source>
        <dbReference type="EMBL" id="QKW54953.1"/>
    </source>
</evidence>
<evidence type="ECO:0008006" key="3">
    <source>
        <dbReference type="Google" id="ProtNLM"/>
    </source>
</evidence>
<sequence>MAGHVKLDQIAGEYQTLALEGCDGVGKSTLAARLSTHYGFTVVHSPKTPDHLDLVSRYREILTQTGRLLFDRCFISELVYGPLHRGRSRINWSQAIDLAESVVERSGTFVHLTAPPTVIQQRLLSRDGEANCLEDISALVDGYRKVFSTLADYARVLTLDTMSPELPTAG</sequence>
<dbReference type="InterPro" id="IPR027417">
    <property type="entry name" value="P-loop_NTPase"/>
</dbReference>
<keyword evidence="2" id="KW-1185">Reference proteome</keyword>
<dbReference type="Gene3D" id="3.40.50.300">
    <property type="entry name" value="P-loop containing nucleotide triphosphate hydrolases"/>
    <property type="match status" value="1"/>
</dbReference>
<protein>
    <recommendedName>
        <fullName evidence="3">AAA family ATPase</fullName>
    </recommendedName>
</protein>
<dbReference type="Proteomes" id="UP000509303">
    <property type="component" value="Chromosome"/>
</dbReference>